<dbReference type="GO" id="GO:0005789">
    <property type="term" value="C:endoplasmic reticulum membrane"/>
    <property type="evidence" value="ECO:0007669"/>
    <property type="project" value="UniProtKB-SubCell"/>
</dbReference>
<comment type="subcellular location">
    <subcellularLocation>
        <location evidence="1">Endoplasmic reticulum membrane</location>
    </subcellularLocation>
</comment>
<sequence>EIAEGLHDLAGALKTRTILDYSNYMTQLIAAQSGNPIHSPCNRDKESPRAHKKEGGSSAEGQPAWVNSLVGRIFWDFLREKYWTDQVAQKIQKKLSKIKLPYFMNELKLADLDMGALILQENLIWLCSVIHVLF</sequence>
<name>A0A3Q3WCJ9_MOLML</name>
<dbReference type="STRING" id="94237.ENSMMOP00000009792"/>
<dbReference type="Proteomes" id="UP000261620">
    <property type="component" value="Unplaced"/>
</dbReference>
<feature type="region of interest" description="Disordered" evidence="2">
    <location>
        <begin position="35"/>
        <end position="62"/>
    </location>
</feature>
<dbReference type="PANTHER" id="PTHR13466">
    <property type="entry name" value="TEX2 PROTEIN-RELATED"/>
    <property type="match status" value="1"/>
</dbReference>
<evidence type="ECO:0008006" key="5">
    <source>
        <dbReference type="Google" id="ProtNLM"/>
    </source>
</evidence>
<dbReference type="AlphaFoldDB" id="A0A3Q3WCJ9"/>
<reference evidence="3" key="2">
    <citation type="submission" date="2025-09" db="UniProtKB">
        <authorList>
            <consortium name="Ensembl"/>
        </authorList>
    </citation>
    <scope>IDENTIFICATION</scope>
</reference>
<dbReference type="Ensembl" id="ENSMMOT00000009964.1">
    <property type="protein sequence ID" value="ENSMMOP00000009792.1"/>
    <property type="gene ID" value="ENSMMOG00000007586.1"/>
</dbReference>
<keyword evidence="4" id="KW-1185">Reference proteome</keyword>
<protein>
    <recommendedName>
        <fullName evidence="5">SMP-LTD domain-containing protein</fullName>
    </recommendedName>
</protein>
<evidence type="ECO:0000313" key="3">
    <source>
        <dbReference type="Ensembl" id="ENSMMOP00000009792.1"/>
    </source>
</evidence>
<evidence type="ECO:0000256" key="1">
    <source>
        <dbReference type="ARBA" id="ARBA00004586"/>
    </source>
</evidence>
<organism evidence="3 4">
    <name type="scientific">Mola mola</name>
    <name type="common">Ocean sunfish</name>
    <name type="synonym">Tetraodon mola</name>
    <dbReference type="NCBI Taxonomy" id="94237"/>
    <lineage>
        <taxon>Eukaryota</taxon>
        <taxon>Metazoa</taxon>
        <taxon>Chordata</taxon>
        <taxon>Craniata</taxon>
        <taxon>Vertebrata</taxon>
        <taxon>Euteleostomi</taxon>
        <taxon>Actinopterygii</taxon>
        <taxon>Neopterygii</taxon>
        <taxon>Teleostei</taxon>
        <taxon>Neoteleostei</taxon>
        <taxon>Acanthomorphata</taxon>
        <taxon>Eupercaria</taxon>
        <taxon>Tetraodontiformes</taxon>
        <taxon>Molidae</taxon>
        <taxon>Mola</taxon>
    </lineage>
</organism>
<dbReference type="OMA" id="LEVPMAK"/>
<proteinExistence type="predicted"/>
<accession>A0A3Q3WCJ9</accession>
<dbReference type="GO" id="GO:0008289">
    <property type="term" value="F:lipid binding"/>
    <property type="evidence" value="ECO:0007669"/>
    <property type="project" value="TreeGrafter"/>
</dbReference>
<dbReference type="PANTHER" id="PTHR13466:SF4">
    <property type="entry name" value="SMP-LTD DOMAIN-CONTAINING PROTEIN"/>
    <property type="match status" value="1"/>
</dbReference>
<evidence type="ECO:0000256" key="2">
    <source>
        <dbReference type="SAM" id="MobiDB-lite"/>
    </source>
</evidence>
<feature type="compositionally biased region" description="Basic and acidic residues" evidence="2">
    <location>
        <begin position="41"/>
        <end position="55"/>
    </location>
</feature>
<reference evidence="3" key="1">
    <citation type="submission" date="2025-08" db="UniProtKB">
        <authorList>
            <consortium name="Ensembl"/>
        </authorList>
    </citation>
    <scope>IDENTIFICATION</scope>
</reference>
<evidence type="ECO:0000313" key="4">
    <source>
        <dbReference type="Proteomes" id="UP000261620"/>
    </source>
</evidence>